<name>G2Y7K2_BOTF4</name>
<dbReference type="AlphaFoldDB" id="G2Y7K2"/>
<accession>G2Y7K2</accession>
<dbReference type="GO" id="GO:0005524">
    <property type="term" value="F:ATP binding"/>
    <property type="evidence" value="ECO:0007669"/>
    <property type="project" value="UniProtKB-KW"/>
</dbReference>
<feature type="domain" description="RecA family profile 1" evidence="4">
    <location>
        <begin position="143"/>
        <end position="324"/>
    </location>
</feature>
<proteinExistence type="predicted"/>
<dbReference type="InParanoid" id="G2Y7K2"/>
<dbReference type="GO" id="GO:0061982">
    <property type="term" value="P:meiosis I cell cycle process"/>
    <property type="evidence" value="ECO:0007669"/>
    <property type="project" value="UniProtKB-ARBA"/>
</dbReference>
<dbReference type="GO" id="GO:0003690">
    <property type="term" value="F:double-stranded DNA binding"/>
    <property type="evidence" value="ECO:0007669"/>
    <property type="project" value="TreeGrafter"/>
</dbReference>
<keyword evidence="1" id="KW-0547">Nucleotide-binding</keyword>
<dbReference type="eggNOG" id="KOG1564">
    <property type="taxonomic scope" value="Eukaryota"/>
</dbReference>
<sequence length="523" mass="57111">MPSHVITRLQATRDPFRVPACLPFRNLSPRFPTFPNASMTDLLDILPNFPTQKHVRLLPSLEKSLVTVADLLTLDCVEIAKRATLPPLDVKRLCADVLEHLRGDLGIGEVNPGHEGAEEDEKNVDGEGEVKKLRKSGKEVANMWEAISTLDDDMDRALGGGIPAGYITEVTGESGAGKTQFLLTLLLSAQLPAPHGLASPTLYISTESSLPITRLSQLLRTHPLLASHPSPPSLDRVISISTPDLESQDHILRFQVPVAIKRHGIRLLILDSVAANYRAEFERPGVTKGGGNMAQRSAELVKLGQLLRDLAREHGVAIVVANQVADRFIGGSGRASPMAYGQKRERERDMQSSPLAKRSLGANGAMPVPSSSINVPMSSIPGSSIGNRVGSRDYSIITPDPMSLDHQQRWFTGWGDDPHPSYTSSKNVKTPSLGLIWTTQIACRIALIKKPVYGRARNEIMEEGERGEPVLKRWRRWMKIVFAGWAIESGEGLNGSVEFEIRGEGMFAVKHGKGVDDDGEDVL</sequence>
<keyword evidence="2" id="KW-0067">ATP-binding</keyword>
<dbReference type="Pfam" id="PF08423">
    <property type="entry name" value="Rad51"/>
    <property type="match status" value="1"/>
</dbReference>
<dbReference type="PROSITE" id="PS50162">
    <property type="entry name" value="RECA_2"/>
    <property type="match status" value="1"/>
</dbReference>
<dbReference type="PANTHER" id="PTHR22942:SF66">
    <property type="entry name" value="RE19845P"/>
    <property type="match status" value="1"/>
</dbReference>
<gene>
    <name evidence="5" type="ORF">BofuT4_P109880.1</name>
</gene>
<dbReference type="GO" id="GO:0042148">
    <property type="term" value="P:DNA strand invasion"/>
    <property type="evidence" value="ECO:0007669"/>
    <property type="project" value="TreeGrafter"/>
</dbReference>
<dbReference type="STRING" id="999810.G2Y7K2"/>
<dbReference type="EMBL" id="FQ790293">
    <property type="protein sequence ID" value="CCD48604.1"/>
    <property type="molecule type" value="Genomic_DNA"/>
</dbReference>
<evidence type="ECO:0000313" key="6">
    <source>
        <dbReference type="Proteomes" id="UP000008177"/>
    </source>
</evidence>
<dbReference type="InterPro" id="IPR027417">
    <property type="entry name" value="P-loop_NTPase"/>
</dbReference>
<dbReference type="GO" id="GO:0006312">
    <property type="term" value="P:mitotic recombination"/>
    <property type="evidence" value="ECO:0007669"/>
    <property type="project" value="TreeGrafter"/>
</dbReference>
<dbReference type="SUPFAM" id="SSF52540">
    <property type="entry name" value="P-loop containing nucleoside triphosphate hydrolases"/>
    <property type="match status" value="1"/>
</dbReference>
<feature type="region of interest" description="Disordered" evidence="3">
    <location>
        <begin position="335"/>
        <end position="379"/>
    </location>
</feature>
<organism evidence="5 6">
    <name type="scientific">Botryotinia fuckeliana (strain T4)</name>
    <name type="common">Noble rot fungus</name>
    <name type="synonym">Botrytis cinerea</name>
    <dbReference type="NCBI Taxonomy" id="999810"/>
    <lineage>
        <taxon>Eukaryota</taxon>
        <taxon>Fungi</taxon>
        <taxon>Dikarya</taxon>
        <taxon>Ascomycota</taxon>
        <taxon>Pezizomycotina</taxon>
        <taxon>Leotiomycetes</taxon>
        <taxon>Helotiales</taxon>
        <taxon>Sclerotiniaceae</taxon>
        <taxon>Botrytis</taxon>
    </lineage>
</organism>
<dbReference type="GO" id="GO:0003697">
    <property type="term" value="F:single-stranded DNA binding"/>
    <property type="evidence" value="ECO:0007669"/>
    <property type="project" value="TreeGrafter"/>
</dbReference>
<protein>
    <recommendedName>
        <fullName evidence="4">RecA family profile 1 domain-containing protein</fullName>
    </recommendedName>
</protein>
<reference evidence="6" key="1">
    <citation type="journal article" date="2011" name="PLoS Genet.">
        <title>Genomic analysis of the necrotrophic fungal pathogens Sclerotinia sclerotiorum and Botrytis cinerea.</title>
        <authorList>
            <person name="Amselem J."/>
            <person name="Cuomo C.A."/>
            <person name="van Kan J.A."/>
            <person name="Viaud M."/>
            <person name="Benito E.P."/>
            <person name="Couloux A."/>
            <person name="Coutinho P.M."/>
            <person name="de Vries R.P."/>
            <person name="Dyer P.S."/>
            <person name="Fillinger S."/>
            <person name="Fournier E."/>
            <person name="Gout L."/>
            <person name="Hahn M."/>
            <person name="Kohn L."/>
            <person name="Lapalu N."/>
            <person name="Plummer K.M."/>
            <person name="Pradier J.M."/>
            <person name="Quevillon E."/>
            <person name="Sharon A."/>
            <person name="Simon A."/>
            <person name="ten Have A."/>
            <person name="Tudzynski B."/>
            <person name="Tudzynski P."/>
            <person name="Wincker P."/>
            <person name="Andrew M."/>
            <person name="Anthouard V."/>
            <person name="Beever R.E."/>
            <person name="Beffa R."/>
            <person name="Benoit I."/>
            <person name="Bouzid O."/>
            <person name="Brault B."/>
            <person name="Chen Z."/>
            <person name="Choquer M."/>
            <person name="Collemare J."/>
            <person name="Cotton P."/>
            <person name="Danchin E.G."/>
            <person name="Da Silva C."/>
            <person name="Gautier A."/>
            <person name="Giraud C."/>
            <person name="Giraud T."/>
            <person name="Gonzalez C."/>
            <person name="Grossetete S."/>
            <person name="Guldener U."/>
            <person name="Henrissat B."/>
            <person name="Howlett B.J."/>
            <person name="Kodira C."/>
            <person name="Kretschmer M."/>
            <person name="Lappartient A."/>
            <person name="Leroch M."/>
            <person name="Levis C."/>
            <person name="Mauceli E."/>
            <person name="Neuveglise C."/>
            <person name="Oeser B."/>
            <person name="Pearson M."/>
            <person name="Poulain J."/>
            <person name="Poussereau N."/>
            <person name="Quesneville H."/>
            <person name="Rascle C."/>
            <person name="Schumacher J."/>
            <person name="Segurens B."/>
            <person name="Sexton A."/>
            <person name="Silva E."/>
            <person name="Sirven C."/>
            <person name="Soanes D.M."/>
            <person name="Talbot N.J."/>
            <person name="Templeton M."/>
            <person name="Yandava C."/>
            <person name="Yarden O."/>
            <person name="Zeng Q."/>
            <person name="Rollins J.A."/>
            <person name="Lebrun M.H."/>
            <person name="Dickman M."/>
        </authorList>
    </citation>
    <scope>NUCLEOTIDE SEQUENCE [LARGE SCALE GENOMIC DNA]</scope>
    <source>
        <strain evidence="6">T4</strain>
    </source>
</reference>
<dbReference type="InterPro" id="IPR020588">
    <property type="entry name" value="RecA_ATP-bd"/>
</dbReference>
<dbReference type="FunCoup" id="G2Y7K2">
    <property type="interactions" value="34"/>
</dbReference>
<evidence type="ECO:0000259" key="4">
    <source>
        <dbReference type="PROSITE" id="PS50162"/>
    </source>
</evidence>
<dbReference type="Gene3D" id="3.40.50.300">
    <property type="entry name" value="P-loop containing nucleotide triphosphate hydrolases"/>
    <property type="match status" value="1"/>
</dbReference>
<evidence type="ECO:0000256" key="1">
    <source>
        <dbReference type="ARBA" id="ARBA00022741"/>
    </source>
</evidence>
<dbReference type="Proteomes" id="UP000008177">
    <property type="component" value="Unplaced contigs"/>
</dbReference>
<dbReference type="InterPro" id="IPR013632">
    <property type="entry name" value="Rad51_C"/>
</dbReference>
<evidence type="ECO:0000256" key="2">
    <source>
        <dbReference type="ARBA" id="ARBA00022840"/>
    </source>
</evidence>
<dbReference type="GO" id="GO:0140664">
    <property type="term" value="F:ATP-dependent DNA damage sensor activity"/>
    <property type="evidence" value="ECO:0007669"/>
    <property type="project" value="InterPro"/>
</dbReference>
<dbReference type="GO" id="GO:0000150">
    <property type="term" value="F:DNA strand exchange activity"/>
    <property type="evidence" value="ECO:0007669"/>
    <property type="project" value="TreeGrafter"/>
</dbReference>
<dbReference type="OrthoDB" id="1861185at2759"/>
<evidence type="ECO:0000313" key="5">
    <source>
        <dbReference type="EMBL" id="CCD48604.1"/>
    </source>
</evidence>
<feature type="compositionally biased region" description="Polar residues" evidence="3">
    <location>
        <begin position="369"/>
        <end position="379"/>
    </location>
</feature>
<evidence type="ECO:0000256" key="3">
    <source>
        <dbReference type="SAM" id="MobiDB-lite"/>
    </source>
</evidence>
<dbReference type="PANTHER" id="PTHR22942">
    <property type="entry name" value="RECA/RAD51/RADA DNA STRAND-PAIRING FAMILY MEMBER"/>
    <property type="match status" value="1"/>
</dbReference>
<dbReference type="GO" id="GO:0000730">
    <property type="term" value="P:DNA recombinase assembly"/>
    <property type="evidence" value="ECO:0007669"/>
    <property type="project" value="TreeGrafter"/>
</dbReference>
<dbReference type="HOGENOM" id="CLU_013059_1_1_1"/>